<reference evidence="1" key="1">
    <citation type="submission" date="2015-12" db="EMBL/GenBank/DDBJ databases">
        <title>Gene expression during late stages of embryo sac development: a critical building block for successful pollen-pistil interactions.</title>
        <authorList>
            <person name="Liu Y."/>
            <person name="Joly V."/>
            <person name="Sabar M."/>
            <person name="Matton D.P."/>
        </authorList>
    </citation>
    <scope>NUCLEOTIDE SEQUENCE</scope>
</reference>
<name>A0A0V0H992_SOLCH</name>
<proteinExistence type="predicted"/>
<dbReference type="EMBL" id="GEDG01023154">
    <property type="protein sequence ID" value="JAP16949.1"/>
    <property type="molecule type" value="Transcribed_RNA"/>
</dbReference>
<protein>
    <submittedName>
        <fullName evidence="1">Putative ovule protein</fullName>
    </submittedName>
</protein>
<accession>A0A0V0H992</accession>
<evidence type="ECO:0000313" key="1">
    <source>
        <dbReference type="EMBL" id="JAP16949.1"/>
    </source>
</evidence>
<organism evidence="1">
    <name type="scientific">Solanum chacoense</name>
    <name type="common">Chaco potato</name>
    <dbReference type="NCBI Taxonomy" id="4108"/>
    <lineage>
        <taxon>Eukaryota</taxon>
        <taxon>Viridiplantae</taxon>
        <taxon>Streptophyta</taxon>
        <taxon>Embryophyta</taxon>
        <taxon>Tracheophyta</taxon>
        <taxon>Spermatophyta</taxon>
        <taxon>Magnoliopsida</taxon>
        <taxon>eudicotyledons</taxon>
        <taxon>Gunneridae</taxon>
        <taxon>Pentapetalae</taxon>
        <taxon>asterids</taxon>
        <taxon>lamiids</taxon>
        <taxon>Solanales</taxon>
        <taxon>Solanaceae</taxon>
        <taxon>Solanoideae</taxon>
        <taxon>Solaneae</taxon>
        <taxon>Solanum</taxon>
    </lineage>
</organism>
<sequence length="82" mass="9563">MNRGYSRSTQWTRMASFCLTNPRETPNTCLDRLYIQILGAKIQKREGNNPDRTLRSLRKLLSGKRSDRAMTITRWDLEAATM</sequence>
<dbReference type="AlphaFoldDB" id="A0A0V0H992"/>